<dbReference type="AlphaFoldDB" id="A0A1S9P6M9"/>
<evidence type="ECO:0008006" key="5">
    <source>
        <dbReference type="Google" id="ProtNLM"/>
    </source>
</evidence>
<feature type="domain" description="Lantibiotic dehydratase N-terminal" evidence="1">
    <location>
        <begin position="30"/>
        <end position="660"/>
    </location>
</feature>
<gene>
    <name evidence="3" type="ORF">BC343_19480</name>
</gene>
<reference evidence="3 4" key="1">
    <citation type="submission" date="2016-07" db="EMBL/GenBank/DDBJ databases">
        <title>Genomic analysis of zinc-resistant bacterium Mucilaginibacter pedocola TBZ30.</title>
        <authorList>
            <person name="Huang J."/>
            <person name="Tang J."/>
        </authorList>
    </citation>
    <scope>NUCLEOTIDE SEQUENCE [LARGE SCALE GENOMIC DNA]</scope>
    <source>
        <strain evidence="3 4">TBZ30</strain>
    </source>
</reference>
<keyword evidence="4" id="KW-1185">Reference proteome</keyword>
<dbReference type="InterPro" id="IPR023809">
    <property type="entry name" value="Thiopep_bacteriocin_synth_dom"/>
</dbReference>
<sequence>MKYSFFNKMLLRRPVQSPAAYGKGLAFFLEDPLFMAAVRLATPVFYVKLEKHLSEGSELSSKEALTLQKYINRYCYRPTPFGLFSAVQLIEWRGTCSENKDRSALMANVHTAMPLLVQLEEQLTGSAKAKYECNPTLYRVMNEYRFVRTGLNEAGQQREYQLQSIAFTRILGGLSNYCRTPRQRTDITAHIAAAAACELSEAADYTAFLIDARFLVDHGRLNITGKGQSATILSLPEGGRNMEQLQSLSKGLNISSTTIGPAAIDRLEGLLSGLLPALSDTTEKLSIIMKEDNRGDAVGASVRKKLREGLHALSSLTQDHRPVELKRFVSAFNKHFEGQTLPLLLALDPEAGIGYQLPEIERNNPLLETLNIPYLSSPGTNQNWSTTHSLIMEAWLRMDPGQNVVRINDELLERAGKNAPDNPILGMSVLFRLTEDQVLIENAGGINAPALMGRFTLADEAIAAAAQEMARQLEEQNPEVIFAELLHLADPHTDNINRRDHIYKYELPITAASRLPREQQLQLSDLYLSIVGSQIILFSERHQKAVIPRLTSAYNHSLNRLPLFRFLADLSYQYARSSLALDLRQLFPGLSSYPRVEYKNTILSLAIWVLNSEQIDGLSSGAERGIAAFREWRDRIGLCRYYSLADGDQELVFDGESEKDVLFFQSCIRNRKEAILKEFPEQDVVKQYNAYLLPEEALELPKTGLFSNDKGKERRKFLPGSSWLYLKIYAPRTGVNRLLLRLRPLLYKAYGGHKVRKWFFIRYEDHAPHIRLRLQVEPDAINDILLAFKNKLENGIRQHVIREFQIDVYSRELERYRAGGIENTEAFFFASSELTLNYLRHSKKVGSPALHTYALYSTYILVSHFLTGQDDQIRFTQLGFQRFLPEFANVPIKVGLDKKYRELAPGILMAFRKEDPGLLCGSAKSGRSFASSLQTIRAYMGPRPDEEYLYSIVHMHLNRIFTDESRKQEMICYYFIHKYLLSVKGRSLSDAKQNAPS</sequence>
<comment type="caution">
    <text evidence="3">The sequence shown here is derived from an EMBL/GenBank/DDBJ whole genome shotgun (WGS) entry which is preliminary data.</text>
</comment>
<dbReference type="Pfam" id="PF04738">
    <property type="entry name" value="Lant_dehydr_N"/>
    <property type="match status" value="1"/>
</dbReference>
<evidence type="ECO:0000313" key="4">
    <source>
        <dbReference type="Proteomes" id="UP000189739"/>
    </source>
</evidence>
<protein>
    <recommendedName>
        <fullName evidence="5">Thiopeptide-type bacteriocin biosynthesis domain-containing protein</fullName>
    </recommendedName>
</protein>
<dbReference type="EMBL" id="MBTF01000039">
    <property type="protein sequence ID" value="OOQ56613.1"/>
    <property type="molecule type" value="Genomic_DNA"/>
</dbReference>
<dbReference type="STRING" id="1792845.BC343_19480"/>
<dbReference type="Proteomes" id="UP000189739">
    <property type="component" value="Unassembled WGS sequence"/>
</dbReference>
<accession>A0A1S9P6M9</accession>
<dbReference type="NCBIfam" id="TIGR03891">
    <property type="entry name" value="thiopep_ocin"/>
    <property type="match status" value="1"/>
</dbReference>
<proteinExistence type="predicted"/>
<dbReference type="RefSeq" id="WP_162276979.1">
    <property type="nucleotide sequence ID" value="NZ_MBTF01000039.1"/>
</dbReference>
<name>A0A1S9P6M9_9SPHI</name>
<organism evidence="3 4">
    <name type="scientific">Mucilaginibacter pedocola</name>
    <dbReference type="NCBI Taxonomy" id="1792845"/>
    <lineage>
        <taxon>Bacteria</taxon>
        <taxon>Pseudomonadati</taxon>
        <taxon>Bacteroidota</taxon>
        <taxon>Sphingobacteriia</taxon>
        <taxon>Sphingobacteriales</taxon>
        <taxon>Sphingobacteriaceae</taxon>
        <taxon>Mucilaginibacter</taxon>
    </lineage>
</organism>
<dbReference type="Pfam" id="PF14028">
    <property type="entry name" value="Lant_dehydr_C"/>
    <property type="match status" value="1"/>
</dbReference>
<evidence type="ECO:0000259" key="2">
    <source>
        <dbReference type="Pfam" id="PF14028"/>
    </source>
</evidence>
<dbReference type="InterPro" id="IPR006827">
    <property type="entry name" value="Lant_deHydtase_N"/>
</dbReference>
<feature type="domain" description="Thiopeptide-type bacteriocin biosynthesis" evidence="2">
    <location>
        <begin position="723"/>
        <end position="980"/>
    </location>
</feature>
<evidence type="ECO:0000259" key="1">
    <source>
        <dbReference type="Pfam" id="PF04738"/>
    </source>
</evidence>
<evidence type="ECO:0000313" key="3">
    <source>
        <dbReference type="EMBL" id="OOQ56613.1"/>
    </source>
</evidence>